<dbReference type="GO" id="GO:0046872">
    <property type="term" value="F:metal ion binding"/>
    <property type="evidence" value="ECO:0007669"/>
    <property type="project" value="InterPro"/>
</dbReference>
<accession>A0A1F8B4X5</accession>
<gene>
    <name evidence="1" type="ORF">A3A75_05250</name>
</gene>
<dbReference type="Gene3D" id="1.20.58.1000">
    <property type="entry name" value="Metal-sensitive repressor, helix protomer"/>
    <property type="match status" value="1"/>
</dbReference>
<evidence type="ECO:0008006" key="3">
    <source>
        <dbReference type="Google" id="ProtNLM"/>
    </source>
</evidence>
<dbReference type="Proteomes" id="UP000179018">
    <property type="component" value="Unassembled WGS sequence"/>
</dbReference>
<dbReference type="GO" id="GO:0045892">
    <property type="term" value="P:negative regulation of DNA-templated transcription"/>
    <property type="evidence" value="ECO:0007669"/>
    <property type="project" value="UniProtKB-ARBA"/>
</dbReference>
<dbReference type="InterPro" id="IPR003735">
    <property type="entry name" value="Metal_Tscrpt_repr"/>
</dbReference>
<reference evidence="1 2" key="1">
    <citation type="journal article" date="2016" name="Nat. Commun.">
        <title>Thousands of microbial genomes shed light on interconnected biogeochemical processes in an aquifer system.</title>
        <authorList>
            <person name="Anantharaman K."/>
            <person name="Brown C.T."/>
            <person name="Hug L.A."/>
            <person name="Sharon I."/>
            <person name="Castelle C.J."/>
            <person name="Probst A.J."/>
            <person name="Thomas B.C."/>
            <person name="Singh A."/>
            <person name="Wilkins M.J."/>
            <person name="Karaoz U."/>
            <person name="Brodie E.L."/>
            <person name="Williams K.H."/>
            <person name="Hubbard S.S."/>
            <person name="Banfield J.F."/>
        </authorList>
    </citation>
    <scope>NUCLEOTIDE SEQUENCE [LARGE SCALE GENOMIC DNA]</scope>
</reference>
<dbReference type="Pfam" id="PF02583">
    <property type="entry name" value="Trns_repr_metal"/>
    <property type="match status" value="1"/>
</dbReference>
<organism evidence="1 2">
    <name type="scientific">Candidatus Woesebacteria bacterium RIFCSPLOWO2_01_FULL_39_10</name>
    <dbReference type="NCBI Taxonomy" id="1802516"/>
    <lineage>
        <taxon>Bacteria</taxon>
        <taxon>Candidatus Woeseibacteriota</taxon>
    </lineage>
</organism>
<name>A0A1F8B4X5_9BACT</name>
<dbReference type="PANTHER" id="PTHR33677:SF3">
    <property type="entry name" value="COPPER-SENSING TRANSCRIPTIONAL REPRESSOR RICR"/>
    <property type="match status" value="1"/>
</dbReference>
<evidence type="ECO:0000313" key="1">
    <source>
        <dbReference type="EMBL" id="OGM59047.1"/>
    </source>
</evidence>
<protein>
    <recommendedName>
        <fullName evidence="3">Transcriptional regulator</fullName>
    </recommendedName>
</protein>
<dbReference type="EMBL" id="MGHC01000027">
    <property type="protein sequence ID" value="OGM59047.1"/>
    <property type="molecule type" value="Genomic_DNA"/>
</dbReference>
<dbReference type="STRING" id="1802516.A3A75_05250"/>
<proteinExistence type="predicted"/>
<dbReference type="GO" id="GO:0003677">
    <property type="term" value="F:DNA binding"/>
    <property type="evidence" value="ECO:0007669"/>
    <property type="project" value="InterPro"/>
</dbReference>
<dbReference type="PANTHER" id="PTHR33677">
    <property type="entry name" value="TRANSCRIPTIONAL REPRESSOR FRMR-RELATED"/>
    <property type="match status" value="1"/>
</dbReference>
<evidence type="ECO:0000313" key="2">
    <source>
        <dbReference type="Proteomes" id="UP000179018"/>
    </source>
</evidence>
<comment type="caution">
    <text evidence="1">The sequence shown here is derived from an EMBL/GenBank/DDBJ whole genome shotgun (WGS) entry which is preliminary data.</text>
</comment>
<dbReference type="AlphaFoldDB" id="A0A1F8B4X5"/>
<dbReference type="InterPro" id="IPR038390">
    <property type="entry name" value="Metal_Tscrpt_repr_sf"/>
</dbReference>
<sequence>MNTRLYSKEPNKNKILHRLKIAKGHLKKVMEMVAKDAYCIDVIHQSQAIQSALKNVDEIVLQNHLQCCVLDKVKIGASDDKKLISEIMNVFQKSQI</sequence>